<dbReference type="VEuPathDB" id="MicrosporidiaDB:CWI36_3113p0010"/>
<sequence>KVYDKFEVTYVSNSKVKELEFGIFKGDFKDKNICKGDFLIPYFDIKKKVERVMSDLEFTKMLEEKHKFHPREKSMTVKKIELITQRDNAINGDRDFKKAAKYQQMIIELEDEQFKDNPGYKKMVVKRKQMERMKKEGKLKVGEKGVSGKEEGGVSDKEDKEVVYVSIEGFPTCIKKAVYLDKKRNEE</sequence>
<comment type="caution">
    <text evidence="2">The sequence shown here is derived from an EMBL/GenBank/DDBJ whole genome shotgun (WGS) entry which is preliminary data.</text>
</comment>
<dbReference type="Proteomes" id="UP000293045">
    <property type="component" value="Unassembled WGS sequence"/>
</dbReference>
<gene>
    <name evidence="2" type="ORF">CWI39_1198p0030</name>
</gene>
<evidence type="ECO:0000256" key="1">
    <source>
        <dbReference type="SAM" id="MobiDB-lite"/>
    </source>
</evidence>
<name>A0A4Q9L3Z7_9MICR</name>
<dbReference type="VEuPathDB" id="MicrosporidiaDB:CWI39_1198p0030"/>
<dbReference type="AlphaFoldDB" id="A0A4Q9L3Z7"/>
<evidence type="ECO:0000313" key="3">
    <source>
        <dbReference type="Proteomes" id="UP000293045"/>
    </source>
</evidence>
<proteinExistence type="predicted"/>
<evidence type="ECO:0000313" key="2">
    <source>
        <dbReference type="EMBL" id="TBU02253.1"/>
    </source>
</evidence>
<organism evidence="2 3">
    <name type="scientific">Hamiltosporidium magnivora</name>
    <dbReference type="NCBI Taxonomy" id="148818"/>
    <lineage>
        <taxon>Eukaryota</taxon>
        <taxon>Fungi</taxon>
        <taxon>Fungi incertae sedis</taxon>
        <taxon>Microsporidia</taxon>
        <taxon>Dubosqiidae</taxon>
        <taxon>Hamiltosporidium</taxon>
    </lineage>
</organism>
<accession>A0A4Q9L3Z7</accession>
<reference evidence="2 3" key="1">
    <citation type="submission" date="2017-12" db="EMBL/GenBank/DDBJ databases">
        <authorList>
            <person name="Pombert J.-F."/>
            <person name="Haag K.L."/>
            <person name="Ebert D."/>
        </authorList>
    </citation>
    <scope>NUCLEOTIDE SEQUENCE [LARGE SCALE GENOMIC DNA]</scope>
    <source>
        <strain evidence="2">IL-BN-2</strain>
    </source>
</reference>
<feature type="region of interest" description="Disordered" evidence="1">
    <location>
        <begin position="136"/>
        <end position="157"/>
    </location>
</feature>
<dbReference type="EMBL" id="PIXR01001198">
    <property type="protein sequence ID" value="TBU02253.1"/>
    <property type="molecule type" value="Genomic_DNA"/>
</dbReference>
<feature type="non-terminal residue" evidence="2">
    <location>
        <position position="1"/>
    </location>
</feature>
<protein>
    <submittedName>
        <fullName evidence="2">Uncharacterized protein</fullName>
    </submittedName>
</protein>